<dbReference type="GO" id="GO:0005524">
    <property type="term" value="F:ATP binding"/>
    <property type="evidence" value="ECO:0007669"/>
    <property type="project" value="InterPro"/>
</dbReference>
<reference evidence="2" key="1">
    <citation type="journal article" date="2019" name="Environ. Microbiol.">
        <title>Fungal ecological strategies reflected in gene transcription - a case study of two litter decomposers.</title>
        <authorList>
            <person name="Barbi F."/>
            <person name="Kohler A."/>
            <person name="Barry K."/>
            <person name="Baskaran P."/>
            <person name="Daum C."/>
            <person name="Fauchery L."/>
            <person name="Ihrmark K."/>
            <person name="Kuo A."/>
            <person name="LaButti K."/>
            <person name="Lipzen A."/>
            <person name="Morin E."/>
            <person name="Grigoriev I.V."/>
            <person name="Henrissat B."/>
            <person name="Lindahl B."/>
            <person name="Martin F."/>
        </authorList>
    </citation>
    <scope>NUCLEOTIDE SEQUENCE</scope>
    <source>
        <strain evidence="2">JB14</strain>
    </source>
</reference>
<dbReference type="Pfam" id="PF00069">
    <property type="entry name" value="Pkinase"/>
    <property type="match status" value="1"/>
</dbReference>
<protein>
    <recommendedName>
        <fullName evidence="1">Protein kinase domain-containing protein</fullName>
    </recommendedName>
</protein>
<dbReference type="InterPro" id="IPR000719">
    <property type="entry name" value="Prot_kinase_dom"/>
</dbReference>
<evidence type="ECO:0000313" key="2">
    <source>
        <dbReference type="EMBL" id="KAE9410675.1"/>
    </source>
</evidence>
<dbReference type="PROSITE" id="PS50011">
    <property type="entry name" value="PROTEIN_KINASE_DOM"/>
    <property type="match status" value="1"/>
</dbReference>
<gene>
    <name evidence="2" type="ORF">BT96DRAFT_912175</name>
</gene>
<dbReference type="InterPro" id="IPR011009">
    <property type="entry name" value="Kinase-like_dom_sf"/>
</dbReference>
<feature type="domain" description="Protein kinase" evidence="1">
    <location>
        <begin position="1"/>
        <end position="304"/>
    </location>
</feature>
<evidence type="ECO:0000259" key="1">
    <source>
        <dbReference type="PROSITE" id="PS50011"/>
    </source>
</evidence>
<name>A0A6A4IRB3_9AGAR</name>
<keyword evidence="3" id="KW-1185">Reference proteome</keyword>
<dbReference type="AlphaFoldDB" id="A0A6A4IRB3"/>
<accession>A0A6A4IRB3</accession>
<dbReference type="SUPFAM" id="SSF56112">
    <property type="entry name" value="Protein kinase-like (PK-like)"/>
    <property type="match status" value="1"/>
</dbReference>
<dbReference type="Gene3D" id="1.10.510.10">
    <property type="entry name" value="Transferase(Phosphotransferase) domain 1"/>
    <property type="match status" value="1"/>
</dbReference>
<evidence type="ECO:0000313" key="3">
    <source>
        <dbReference type="Proteomes" id="UP000799118"/>
    </source>
</evidence>
<dbReference type="GO" id="GO:0004672">
    <property type="term" value="F:protein kinase activity"/>
    <property type="evidence" value="ECO:0007669"/>
    <property type="project" value="InterPro"/>
</dbReference>
<organism evidence="2 3">
    <name type="scientific">Gymnopus androsaceus JB14</name>
    <dbReference type="NCBI Taxonomy" id="1447944"/>
    <lineage>
        <taxon>Eukaryota</taxon>
        <taxon>Fungi</taxon>
        <taxon>Dikarya</taxon>
        <taxon>Basidiomycota</taxon>
        <taxon>Agaricomycotina</taxon>
        <taxon>Agaricomycetes</taxon>
        <taxon>Agaricomycetidae</taxon>
        <taxon>Agaricales</taxon>
        <taxon>Marasmiineae</taxon>
        <taxon>Omphalotaceae</taxon>
        <taxon>Gymnopus</taxon>
    </lineage>
</organism>
<dbReference type="EMBL" id="ML769384">
    <property type="protein sequence ID" value="KAE9410675.1"/>
    <property type="molecule type" value="Genomic_DNA"/>
</dbReference>
<sequence length="324" mass="36410">MTSRSYVSNLYAPFGSWPADCVVPANADDKRYLAYGSEGFTFAFAQEKYVGKIFHDLDSLARQLKVMEYAGDCAIDQQVKGIVMPCETVISPPSIPKDERTRLVYELRDLTHRFHQKGLVHGDIKPANLLRCSPDSQLRFCDFGTSSFVGDGFVTPVYTTSYSTRHRVREREPSARTLADDYHALGMSMWEIHVGGVVSADYDVYRDLEEDATNLGWRPDLSRVGDPDIARLIEHYLDMSSGLADGSDNNDEVTFTSRVCVERTYALRDCRAYPPHSATTKTVCLECKAAARDFCPYLYRDPSIRRDGPSTPLCTICKEEAQTS</sequence>
<dbReference type="Proteomes" id="UP000799118">
    <property type="component" value="Unassembled WGS sequence"/>
</dbReference>
<dbReference type="OrthoDB" id="1668230at2759"/>
<proteinExistence type="predicted"/>